<evidence type="ECO:0000256" key="3">
    <source>
        <dbReference type="ARBA" id="ARBA00006751"/>
    </source>
</evidence>
<evidence type="ECO:0000256" key="8">
    <source>
        <dbReference type="ARBA" id="ARBA00022679"/>
    </source>
</evidence>
<comment type="subunit">
    <text evidence="4">Homotrimer.</text>
</comment>
<dbReference type="PIRSF" id="PIRSF000477">
    <property type="entry name" value="PurNPase"/>
    <property type="match status" value="1"/>
</dbReference>
<evidence type="ECO:0000259" key="13">
    <source>
        <dbReference type="Pfam" id="PF01048"/>
    </source>
</evidence>
<dbReference type="Pfam" id="PF01048">
    <property type="entry name" value="PNP_UDP_1"/>
    <property type="match status" value="1"/>
</dbReference>
<dbReference type="EMBL" id="JACCCZ010000001">
    <property type="protein sequence ID" value="NYG03686.1"/>
    <property type="molecule type" value="Genomic_DNA"/>
</dbReference>
<evidence type="ECO:0000313" key="15">
    <source>
        <dbReference type="Proteomes" id="UP000549695"/>
    </source>
</evidence>
<evidence type="ECO:0000256" key="7">
    <source>
        <dbReference type="ARBA" id="ARBA00022676"/>
    </source>
</evidence>
<dbReference type="AlphaFoldDB" id="A0A852WD65"/>
<evidence type="ECO:0000256" key="4">
    <source>
        <dbReference type="ARBA" id="ARBA00011233"/>
    </source>
</evidence>
<dbReference type="UniPathway" id="UPA00606"/>
<name>A0A852WD65_PSEA5</name>
<organism evidence="14 15">
    <name type="scientific">Pseudonocardia alni</name>
    <name type="common">Amycolata alni</name>
    <dbReference type="NCBI Taxonomy" id="33907"/>
    <lineage>
        <taxon>Bacteria</taxon>
        <taxon>Bacillati</taxon>
        <taxon>Actinomycetota</taxon>
        <taxon>Actinomycetes</taxon>
        <taxon>Pseudonocardiales</taxon>
        <taxon>Pseudonocardiaceae</taxon>
        <taxon>Pseudonocardia</taxon>
    </lineage>
</organism>
<feature type="binding site" evidence="11">
    <location>
        <position position="230"/>
    </location>
    <ligand>
        <name>a purine D-ribonucleoside</name>
        <dbReference type="ChEBI" id="CHEBI:142355"/>
    </ligand>
</feature>
<dbReference type="CDD" id="cd09009">
    <property type="entry name" value="PNP-EcPNPII_like"/>
    <property type="match status" value="1"/>
</dbReference>
<dbReference type="InterPro" id="IPR011269">
    <property type="entry name" value="PUNP"/>
</dbReference>
<sequence>MADTADPTARAHAAAAELARRTGTDTHDVAVVLGSGWRPAADVLGTPDTEVPMAELPGFVAPSAVGHGGTARSLRIGGTRVLVLLGRTHLYEGHGMDPVVHGVRTAAAAGVRTVVLTNAAGGITEGLSVGQPVLISDHLNLLARSPLHGAHFVDLTDAYSARLRAAARELDPSLVDGVYAGLPGPHFETPAEIRMLRTLGADLVGMSTVAETIAARAAGLEVAGISLVTNLAAGLSGQPLNHQEVLDAGAAAATRMGSLLRDLVGRI</sequence>
<dbReference type="NCBIfam" id="TIGR01698">
    <property type="entry name" value="PUNP"/>
    <property type="match status" value="1"/>
</dbReference>
<reference evidence="14 15" key="1">
    <citation type="submission" date="2020-07" db="EMBL/GenBank/DDBJ databases">
        <title>Sequencing the genomes of 1000 actinobacteria strains.</title>
        <authorList>
            <person name="Klenk H.-P."/>
        </authorList>
    </citation>
    <scope>NUCLEOTIDE SEQUENCE [LARGE SCALE GENOMIC DNA]</scope>
    <source>
        <strain evidence="14 15">DSM 44749</strain>
    </source>
</reference>
<comment type="similarity">
    <text evidence="3 10">Belongs to the PNP/MTAP phosphorylase family.</text>
</comment>
<dbReference type="Gene3D" id="3.40.50.1580">
    <property type="entry name" value="Nucleoside phosphorylase domain"/>
    <property type="match status" value="1"/>
</dbReference>
<evidence type="ECO:0000256" key="6">
    <source>
        <dbReference type="ARBA" id="ARBA00013834"/>
    </source>
</evidence>
<dbReference type="NCBIfam" id="NF006054">
    <property type="entry name" value="PRK08202.1"/>
    <property type="match status" value="1"/>
</dbReference>
<dbReference type="InterPro" id="IPR000845">
    <property type="entry name" value="Nucleoside_phosphorylase_d"/>
</dbReference>
<dbReference type="GO" id="GO:0005737">
    <property type="term" value="C:cytoplasm"/>
    <property type="evidence" value="ECO:0007669"/>
    <property type="project" value="TreeGrafter"/>
</dbReference>
<protein>
    <recommendedName>
        <fullName evidence="6 10">Purine nucleoside phosphorylase</fullName>
        <ecNumber evidence="5 10">2.4.2.1</ecNumber>
    </recommendedName>
    <alternativeName>
        <fullName evidence="10">Inosine-guanosine phosphorylase</fullName>
    </alternativeName>
</protein>
<comment type="catalytic activity">
    <reaction evidence="9">
        <text>a purine 2'-deoxy-D-ribonucleoside + phosphate = a purine nucleobase + 2-deoxy-alpha-D-ribose 1-phosphate</text>
        <dbReference type="Rhea" id="RHEA:36431"/>
        <dbReference type="ChEBI" id="CHEBI:26386"/>
        <dbReference type="ChEBI" id="CHEBI:43474"/>
        <dbReference type="ChEBI" id="CHEBI:57259"/>
        <dbReference type="ChEBI" id="CHEBI:142361"/>
        <dbReference type="EC" id="2.4.2.1"/>
    </reaction>
</comment>
<dbReference type="GO" id="GO:0009116">
    <property type="term" value="P:nucleoside metabolic process"/>
    <property type="evidence" value="ECO:0007669"/>
    <property type="project" value="UniProtKB-UniRule"/>
</dbReference>
<dbReference type="InterPro" id="IPR018099">
    <property type="entry name" value="Purine_phosphorylase-2_CS"/>
</dbReference>
<dbReference type="InterPro" id="IPR011268">
    <property type="entry name" value="Purine_phosphorylase"/>
</dbReference>
<feature type="region of interest" description="Disordered" evidence="12">
    <location>
        <begin position="1"/>
        <end position="20"/>
    </location>
</feature>
<dbReference type="Proteomes" id="UP000549695">
    <property type="component" value="Unassembled WGS sequence"/>
</dbReference>
<evidence type="ECO:0000313" key="14">
    <source>
        <dbReference type="EMBL" id="NYG03686.1"/>
    </source>
</evidence>
<dbReference type="GO" id="GO:0004731">
    <property type="term" value="F:purine-nucleoside phosphorylase activity"/>
    <property type="evidence" value="ECO:0007669"/>
    <property type="project" value="UniProtKB-UniRule"/>
</dbReference>
<dbReference type="SUPFAM" id="SSF53167">
    <property type="entry name" value="Purine and uridine phosphorylases"/>
    <property type="match status" value="1"/>
</dbReference>
<feature type="binding site" evidence="11">
    <location>
        <position position="207"/>
    </location>
    <ligand>
        <name>phosphate</name>
        <dbReference type="ChEBI" id="CHEBI:43474"/>
    </ligand>
</feature>
<evidence type="ECO:0000256" key="5">
    <source>
        <dbReference type="ARBA" id="ARBA00011886"/>
    </source>
</evidence>
<evidence type="ECO:0000256" key="9">
    <source>
        <dbReference type="ARBA" id="ARBA00048556"/>
    </source>
</evidence>
<evidence type="ECO:0000256" key="10">
    <source>
        <dbReference type="PIRNR" id="PIRNR000477"/>
    </source>
</evidence>
<feature type="binding site" evidence="11">
    <location>
        <position position="67"/>
    </location>
    <ligand>
        <name>phosphate</name>
        <dbReference type="ChEBI" id="CHEBI:43474"/>
    </ligand>
</feature>
<feature type="binding site" evidence="11">
    <location>
        <position position="188"/>
    </location>
    <ligand>
        <name>a purine D-ribonucleoside</name>
        <dbReference type="ChEBI" id="CHEBI:142355"/>
    </ligand>
</feature>
<evidence type="ECO:0000256" key="11">
    <source>
        <dbReference type="PIRSR" id="PIRSR000477-2"/>
    </source>
</evidence>
<dbReference type="EC" id="2.4.2.1" evidence="5 10"/>
<dbReference type="PROSITE" id="PS01240">
    <property type="entry name" value="PNP_MTAP_2"/>
    <property type="match status" value="1"/>
</dbReference>
<comment type="pathway">
    <text evidence="2 10">Purine metabolism; purine nucleoside salvage.</text>
</comment>
<dbReference type="InterPro" id="IPR035994">
    <property type="entry name" value="Nucleoside_phosphorylase_sf"/>
</dbReference>
<dbReference type="RefSeq" id="WP_179761856.1">
    <property type="nucleotide sequence ID" value="NZ_BAAAJZ010000003.1"/>
</dbReference>
<feature type="compositionally biased region" description="Low complexity" evidence="12">
    <location>
        <begin position="1"/>
        <end position="17"/>
    </location>
</feature>
<keyword evidence="15" id="KW-1185">Reference proteome</keyword>
<keyword evidence="7 10" id="KW-0328">Glycosyltransferase</keyword>
<proteinExistence type="inferred from homology"/>
<dbReference type="PANTHER" id="PTHR11904:SF9">
    <property type="entry name" value="PURINE NUCLEOSIDE PHOSPHORYLASE-RELATED"/>
    <property type="match status" value="1"/>
</dbReference>
<dbReference type="GeneID" id="98053673"/>
<dbReference type="NCBIfam" id="TIGR01697">
    <property type="entry name" value="PNPH-PUNA-XAPA"/>
    <property type="match status" value="1"/>
</dbReference>
<evidence type="ECO:0000256" key="2">
    <source>
        <dbReference type="ARBA" id="ARBA00005058"/>
    </source>
</evidence>
<evidence type="ECO:0000256" key="12">
    <source>
        <dbReference type="SAM" id="MobiDB-lite"/>
    </source>
</evidence>
<feature type="binding site" evidence="11">
    <location>
        <position position="35"/>
    </location>
    <ligand>
        <name>phosphate</name>
        <dbReference type="ChEBI" id="CHEBI:43474"/>
    </ligand>
</feature>
<accession>A0A852WD65</accession>
<feature type="binding site" evidence="11">
    <location>
        <begin position="87"/>
        <end position="89"/>
    </location>
    <ligand>
        <name>phosphate</name>
        <dbReference type="ChEBI" id="CHEBI:43474"/>
    </ligand>
</feature>
<keyword evidence="8 10" id="KW-0808">Transferase</keyword>
<gene>
    <name evidence="14" type="ORF">HDA37_003971</name>
</gene>
<dbReference type="PANTHER" id="PTHR11904">
    <property type="entry name" value="METHYLTHIOADENOSINE/PURINE NUCLEOSIDE PHOSPHORYLASE"/>
    <property type="match status" value="1"/>
</dbReference>
<comment type="function">
    <text evidence="1">The purine nucleoside phosphorylases catalyze the phosphorolytic breakdown of the N-glycosidic bond in the beta-(deoxy)ribonucleoside molecules, with the formation of the corresponding free purine bases and pentose-1-phosphate. Cleaves guanosine, inosine, 2'-deoxyguanosine and 2'-deoxyinosine.</text>
</comment>
<evidence type="ECO:0000256" key="1">
    <source>
        <dbReference type="ARBA" id="ARBA00002678"/>
    </source>
</evidence>
<comment type="caution">
    <text evidence="14">The sequence shown here is derived from an EMBL/GenBank/DDBJ whole genome shotgun (WGS) entry which is preliminary data.</text>
</comment>
<feature type="domain" description="Nucleoside phosphorylase" evidence="13">
    <location>
        <begin position="29"/>
        <end position="264"/>
    </location>
</feature>
<feature type="binding site" evidence="11">
    <location>
        <position position="119"/>
    </location>
    <ligand>
        <name>phosphate</name>
        <dbReference type="ChEBI" id="CHEBI:43474"/>
    </ligand>
</feature>